<dbReference type="GO" id="GO:0016042">
    <property type="term" value="P:lipid catabolic process"/>
    <property type="evidence" value="ECO:0007669"/>
    <property type="project" value="InterPro"/>
</dbReference>
<dbReference type="PANTHER" id="PTHR10041">
    <property type="entry name" value="COLIPASE"/>
    <property type="match status" value="1"/>
</dbReference>
<dbReference type="GO" id="GO:0007586">
    <property type="term" value="P:digestion"/>
    <property type="evidence" value="ECO:0007669"/>
    <property type="project" value="InterPro"/>
</dbReference>
<proteinExistence type="evidence at transcript level"/>
<evidence type="ECO:0000313" key="2">
    <source>
        <dbReference type="EMBL" id="JAA72539.1"/>
    </source>
</evidence>
<protein>
    <submittedName>
        <fullName evidence="2">Putative ixodegrin protein</fullName>
    </submittedName>
</protein>
<feature type="chain" id="PRO_5005518564" evidence="1">
    <location>
        <begin position="24"/>
        <end position="112"/>
    </location>
</feature>
<feature type="signal peptide" evidence="1">
    <location>
        <begin position="1"/>
        <end position="23"/>
    </location>
</feature>
<name>A0A0K8RPK1_IXORI</name>
<reference evidence="2" key="1">
    <citation type="submission" date="2012-12" db="EMBL/GenBank/DDBJ databases">
        <title>Identification and characterization of a phenylalanine ammonia-lyase gene family in Isatis indigotica Fort.</title>
        <authorList>
            <person name="Liu Q."/>
            <person name="Chen J."/>
            <person name="Zhou X."/>
            <person name="Di P."/>
            <person name="Xiao Y."/>
            <person name="Xuan H."/>
            <person name="Zhang L."/>
            <person name="Chen W."/>
        </authorList>
    </citation>
    <scope>NUCLEOTIDE SEQUENCE</scope>
    <source>
        <tissue evidence="2">Salivary gland</tissue>
    </source>
</reference>
<dbReference type="Gene3D" id="2.10.80.10">
    <property type="entry name" value="Lipase, subunit A"/>
    <property type="match status" value="1"/>
</dbReference>
<feature type="non-terminal residue" evidence="2">
    <location>
        <position position="1"/>
    </location>
</feature>
<dbReference type="GO" id="GO:0005576">
    <property type="term" value="C:extracellular region"/>
    <property type="evidence" value="ECO:0007669"/>
    <property type="project" value="InterPro"/>
</dbReference>
<dbReference type="EMBL" id="GADI01001269">
    <property type="protein sequence ID" value="JAA72539.1"/>
    <property type="molecule type" value="mRNA"/>
</dbReference>
<keyword evidence="1" id="KW-0732">Signal</keyword>
<evidence type="ECO:0000256" key="1">
    <source>
        <dbReference type="SAM" id="SignalP"/>
    </source>
</evidence>
<dbReference type="AlphaFoldDB" id="A0A0K8RPK1"/>
<organism evidence="2">
    <name type="scientific">Ixodes ricinus</name>
    <name type="common">Common tick</name>
    <name type="synonym">Acarus ricinus</name>
    <dbReference type="NCBI Taxonomy" id="34613"/>
    <lineage>
        <taxon>Eukaryota</taxon>
        <taxon>Metazoa</taxon>
        <taxon>Ecdysozoa</taxon>
        <taxon>Arthropoda</taxon>
        <taxon>Chelicerata</taxon>
        <taxon>Arachnida</taxon>
        <taxon>Acari</taxon>
        <taxon>Parasitiformes</taxon>
        <taxon>Ixodida</taxon>
        <taxon>Ixodoidea</taxon>
        <taxon>Ixodidae</taxon>
        <taxon>Ixodinae</taxon>
        <taxon>Ixodes</taxon>
    </lineage>
</organism>
<dbReference type="PANTHER" id="PTHR10041:SF5">
    <property type="entry name" value="LEUCINE-RICH COLIPASE-LIKE PROTEIN 1"/>
    <property type="match status" value="1"/>
</dbReference>
<sequence length="112" mass="11828">IKCNTFIVVLVSSLVLTTFGVFADSDQQPDVTNSVPSGICSKDSECGSDQCCRETFEGDMAVVACASLAQSGESCSLNTRGDEPYKTHCPCKTGLECIKNVCTALPEPVPVE</sequence>
<dbReference type="GO" id="GO:0008047">
    <property type="term" value="F:enzyme activator activity"/>
    <property type="evidence" value="ECO:0007669"/>
    <property type="project" value="InterPro"/>
</dbReference>
<dbReference type="InterPro" id="IPR001981">
    <property type="entry name" value="Colipase"/>
</dbReference>
<accession>A0A0K8RPK1</accession>